<evidence type="ECO:0000256" key="2">
    <source>
        <dbReference type="ARBA" id="ARBA00013203"/>
    </source>
</evidence>
<keyword evidence="15" id="KW-1185">Reference proteome</keyword>
<dbReference type="InterPro" id="IPR017441">
    <property type="entry name" value="Protein_kinase_ATP_BS"/>
</dbReference>
<evidence type="ECO:0000256" key="3">
    <source>
        <dbReference type="ARBA" id="ARBA00022527"/>
    </source>
</evidence>
<accession>A0A1R2BV46</accession>
<dbReference type="OrthoDB" id="9332038at2759"/>
<dbReference type="PANTHER" id="PTHR24058">
    <property type="entry name" value="DUAL SPECIFICITY PROTEIN KINASE"/>
    <property type="match status" value="1"/>
</dbReference>
<evidence type="ECO:0000256" key="7">
    <source>
        <dbReference type="ARBA" id="ARBA00022840"/>
    </source>
</evidence>
<dbReference type="PROSITE" id="PS00107">
    <property type="entry name" value="PROTEIN_KINASE_ATP"/>
    <property type="match status" value="1"/>
</dbReference>
<keyword evidence="4" id="KW-0808">Transferase</keyword>
<evidence type="ECO:0000313" key="14">
    <source>
        <dbReference type="EMBL" id="OMJ80699.1"/>
    </source>
</evidence>
<dbReference type="PROSITE" id="PS50011">
    <property type="entry name" value="PROTEIN_KINASE_DOM"/>
    <property type="match status" value="1"/>
</dbReference>
<gene>
    <name evidence="14" type="ORF">SteCoe_18997</name>
</gene>
<comment type="similarity">
    <text evidence="1">Belongs to the protein kinase superfamily. CMGC Ser/Thr protein kinase family. MNB/DYRK subfamily.</text>
</comment>
<evidence type="ECO:0000256" key="9">
    <source>
        <dbReference type="ARBA" id="ARBA00049308"/>
    </source>
</evidence>
<evidence type="ECO:0000256" key="8">
    <source>
        <dbReference type="ARBA" id="ARBA00049003"/>
    </source>
</evidence>
<dbReference type="SMART" id="SM00220">
    <property type="entry name" value="S_TKc"/>
    <property type="match status" value="1"/>
</dbReference>
<feature type="region of interest" description="Disordered" evidence="12">
    <location>
        <begin position="44"/>
        <end position="97"/>
    </location>
</feature>
<evidence type="ECO:0000256" key="5">
    <source>
        <dbReference type="ARBA" id="ARBA00022741"/>
    </source>
</evidence>
<evidence type="ECO:0000256" key="10">
    <source>
        <dbReference type="ARBA" id="ARBA00051680"/>
    </source>
</evidence>
<dbReference type="GO" id="GO:0004712">
    <property type="term" value="F:protein serine/threonine/tyrosine kinase activity"/>
    <property type="evidence" value="ECO:0007669"/>
    <property type="project" value="UniProtKB-EC"/>
</dbReference>
<comment type="catalytic activity">
    <reaction evidence="9">
        <text>L-threonyl-[protein] + ATP = O-phospho-L-threonyl-[protein] + ADP + H(+)</text>
        <dbReference type="Rhea" id="RHEA:46608"/>
        <dbReference type="Rhea" id="RHEA-COMP:11060"/>
        <dbReference type="Rhea" id="RHEA-COMP:11605"/>
        <dbReference type="ChEBI" id="CHEBI:15378"/>
        <dbReference type="ChEBI" id="CHEBI:30013"/>
        <dbReference type="ChEBI" id="CHEBI:30616"/>
        <dbReference type="ChEBI" id="CHEBI:61977"/>
        <dbReference type="ChEBI" id="CHEBI:456216"/>
        <dbReference type="EC" id="2.7.12.1"/>
    </reaction>
</comment>
<dbReference type="AlphaFoldDB" id="A0A1R2BV46"/>
<dbReference type="FunFam" id="1.10.510.10:FF:000624">
    <property type="entry name" value="Mitogen-activated protein kinase"/>
    <property type="match status" value="1"/>
</dbReference>
<dbReference type="InterPro" id="IPR042521">
    <property type="entry name" value="DYRK"/>
</dbReference>
<protein>
    <recommendedName>
        <fullName evidence="2">dual-specificity kinase</fullName>
        <ecNumber evidence="2">2.7.12.1</ecNumber>
    </recommendedName>
</protein>
<dbReference type="EC" id="2.7.12.1" evidence="2"/>
<keyword evidence="3" id="KW-0723">Serine/threonine-protein kinase</keyword>
<dbReference type="GO" id="GO:0005856">
    <property type="term" value="C:cytoskeleton"/>
    <property type="evidence" value="ECO:0007669"/>
    <property type="project" value="TreeGrafter"/>
</dbReference>
<feature type="domain" description="Protein kinase" evidence="13">
    <location>
        <begin position="169"/>
        <end position="463"/>
    </location>
</feature>
<comment type="catalytic activity">
    <reaction evidence="8">
        <text>L-seryl-[protein] + ATP = O-phospho-L-seryl-[protein] + ADP + H(+)</text>
        <dbReference type="Rhea" id="RHEA:17989"/>
        <dbReference type="Rhea" id="RHEA-COMP:9863"/>
        <dbReference type="Rhea" id="RHEA-COMP:11604"/>
        <dbReference type="ChEBI" id="CHEBI:15378"/>
        <dbReference type="ChEBI" id="CHEBI:29999"/>
        <dbReference type="ChEBI" id="CHEBI:30616"/>
        <dbReference type="ChEBI" id="CHEBI:83421"/>
        <dbReference type="ChEBI" id="CHEBI:456216"/>
        <dbReference type="EC" id="2.7.12.1"/>
    </reaction>
</comment>
<dbReference type="PANTHER" id="PTHR24058:SF22">
    <property type="entry name" value="DUAL SPECIFICITY TYROSINE-PHOSPHORYLATION-REGULATED KINASE 4"/>
    <property type="match status" value="1"/>
</dbReference>
<dbReference type="PROSITE" id="PS00108">
    <property type="entry name" value="PROTEIN_KINASE_ST"/>
    <property type="match status" value="1"/>
</dbReference>
<reference evidence="14 15" key="1">
    <citation type="submission" date="2016-11" db="EMBL/GenBank/DDBJ databases">
        <title>The macronuclear genome of Stentor coeruleus: a giant cell with tiny introns.</title>
        <authorList>
            <person name="Slabodnick M."/>
            <person name="Ruby J.G."/>
            <person name="Reiff S.B."/>
            <person name="Swart E.C."/>
            <person name="Gosai S."/>
            <person name="Prabakaran S."/>
            <person name="Witkowska E."/>
            <person name="Larue G.E."/>
            <person name="Fisher S."/>
            <person name="Freeman R.M."/>
            <person name="Gunawardena J."/>
            <person name="Chu W."/>
            <person name="Stover N.A."/>
            <person name="Gregory B.D."/>
            <person name="Nowacki M."/>
            <person name="Derisi J."/>
            <person name="Roy S.W."/>
            <person name="Marshall W.F."/>
            <person name="Sood P."/>
        </authorList>
    </citation>
    <scope>NUCLEOTIDE SEQUENCE [LARGE SCALE GENOMIC DNA]</scope>
    <source>
        <strain evidence="14">WM001</strain>
    </source>
</reference>
<dbReference type="InterPro" id="IPR050494">
    <property type="entry name" value="Ser_Thr_dual-spec_kinase"/>
</dbReference>
<evidence type="ECO:0000256" key="12">
    <source>
        <dbReference type="SAM" id="MobiDB-lite"/>
    </source>
</evidence>
<dbReference type="GO" id="GO:0004674">
    <property type="term" value="F:protein serine/threonine kinase activity"/>
    <property type="evidence" value="ECO:0007669"/>
    <property type="project" value="UniProtKB-KW"/>
</dbReference>
<proteinExistence type="inferred from homology"/>
<dbReference type="InterPro" id="IPR008271">
    <property type="entry name" value="Ser/Thr_kinase_AS"/>
</dbReference>
<keyword evidence="7 11" id="KW-0067">ATP-binding</keyword>
<name>A0A1R2BV46_9CILI</name>
<evidence type="ECO:0000256" key="11">
    <source>
        <dbReference type="PROSITE-ProRule" id="PRU10141"/>
    </source>
</evidence>
<organism evidence="14 15">
    <name type="scientific">Stentor coeruleus</name>
    <dbReference type="NCBI Taxonomy" id="5963"/>
    <lineage>
        <taxon>Eukaryota</taxon>
        <taxon>Sar</taxon>
        <taxon>Alveolata</taxon>
        <taxon>Ciliophora</taxon>
        <taxon>Postciliodesmatophora</taxon>
        <taxon>Heterotrichea</taxon>
        <taxon>Heterotrichida</taxon>
        <taxon>Stentoridae</taxon>
        <taxon>Stentor</taxon>
    </lineage>
</organism>
<dbReference type="Gene3D" id="3.30.200.20">
    <property type="entry name" value="Phosphorylase Kinase, domain 1"/>
    <property type="match status" value="1"/>
</dbReference>
<dbReference type="EMBL" id="MPUH01000412">
    <property type="protein sequence ID" value="OMJ80699.1"/>
    <property type="molecule type" value="Genomic_DNA"/>
</dbReference>
<dbReference type="GO" id="GO:0005737">
    <property type="term" value="C:cytoplasm"/>
    <property type="evidence" value="ECO:0007669"/>
    <property type="project" value="TreeGrafter"/>
</dbReference>
<dbReference type="GO" id="GO:0005524">
    <property type="term" value="F:ATP binding"/>
    <property type="evidence" value="ECO:0007669"/>
    <property type="project" value="UniProtKB-UniRule"/>
</dbReference>
<feature type="compositionally biased region" description="Basic residues" evidence="12">
    <location>
        <begin position="51"/>
        <end position="63"/>
    </location>
</feature>
<dbReference type="InterPro" id="IPR000719">
    <property type="entry name" value="Prot_kinase_dom"/>
</dbReference>
<evidence type="ECO:0000256" key="4">
    <source>
        <dbReference type="ARBA" id="ARBA00022679"/>
    </source>
</evidence>
<comment type="catalytic activity">
    <reaction evidence="10">
        <text>L-tyrosyl-[protein] + ATP = O-phospho-L-tyrosyl-[protein] + ADP + H(+)</text>
        <dbReference type="Rhea" id="RHEA:10596"/>
        <dbReference type="Rhea" id="RHEA-COMP:10136"/>
        <dbReference type="Rhea" id="RHEA-COMP:20101"/>
        <dbReference type="ChEBI" id="CHEBI:15378"/>
        <dbReference type="ChEBI" id="CHEBI:30616"/>
        <dbReference type="ChEBI" id="CHEBI:46858"/>
        <dbReference type="ChEBI" id="CHEBI:61978"/>
        <dbReference type="ChEBI" id="CHEBI:456216"/>
        <dbReference type="EC" id="2.7.12.1"/>
    </reaction>
</comment>
<evidence type="ECO:0000256" key="1">
    <source>
        <dbReference type="ARBA" id="ARBA00008867"/>
    </source>
</evidence>
<keyword evidence="6" id="KW-0418">Kinase</keyword>
<comment type="caution">
    <text evidence="14">The sequence shown here is derived from an EMBL/GenBank/DDBJ whole genome shotgun (WGS) entry which is preliminary data.</text>
</comment>
<sequence>MIMNFKSPKNSKSVHKLSSRSGKVLSTKPVLTLSRPILKNPLLHLDPRNKITSKKKSIQRKRNHSLEGNYEENQHDKPSKRNNSLIEPKNTEEIWDPNKTPYPPALIVRLFSKHLTYYEQSEILNYKNIFYIALGINKLEANPTEPNNGFDDQRNDLVLIKNDHIQYRYEILDILGKGSYGQVIKAYDHKEKKLIALKIIRNLQCIISQAKIEIQILYKLAIADSGSRYVVKIIEHFIFRNHICITFDLLDINLYQYLRSKTNPLSLSAIKNIIEQILFGMRFYHSLGILHCDLKPENIMLTETKVDVKIIDFGSGCFNKRKIFTYIQSRYYRAPEVILQIGYDEKIDIWSLGCIVAELIMGKPLFIGKDEIDQFLSFVEILGMPPAYMVEKSGIKDSIMRNMKKNTLVGKGRVPGSKPLKSVIPISDAGVLDFIGSNLYLECLAWDPNDRMSAEGALKHEFFNKNSFMQHTNSLPLIRLERLVLSGSVNKKKNNEQENKIKTKLLLC</sequence>
<feature type="region of interest" description="Disordered" evidence="12">
    <location>
        <begin position="1"/>
        <end position="21"/>
    </location>
</feature>
<dbReference type="InterPro" id="IPR011009">
    <property type="entry name" value="Kinase-like_dom_sf"/>
</dbReference>
<keyword evidence="5 11" id="KW-0547">Nucleotide-binding</keyword>
<dbReference type="Proteomes" id="UP000187209">
    <property type="component" value="Unassembled WGS sequence"/>
</dbReference>
<dbReference type="SUPFAM" id="SSF56112">
    <property type="entry name" value="Protein kinase-like (PK-like)"/>
    <property type="match status" value="1"/>
</dbReference>
<feature type="binding site" evidence="11">
    <location>
        <position position="198"/>
    </location>
    <ligand>
        <name>ATP</name>
        <dbReference type="ChEBI" id="CHEBI:30616"/>
    </ligand>
</feature>
<evidence type="ECO:0000313" key="15">
    <source>
        <dbReference type="Proteomes" id="UP000187209"/>
    </source>
</evidence>
<dbReference type="Gene3D" id="3.30.10.30">
    <property type="entry name" value="DYRK"/>
    <property type="match status" value="1"/>
</dbReference>
<evidence type="ECO:0000259" key="13">
    <source>
        <dbReference type="PROSITE" id="PS50011"/>
    </source>
</evidence>
<dbReference type="Gene3D" id="1.10.510.10">
    <property type="entry name" value="Transferase(Phosphotransferase) domain 1"/>
    <property type="match status" value="1"/>
</dbReference>
<dbReference type="Pfam" id="PF00069">
    <property type="entry name" value="Pkinase"/>
    <property type="match status" value="1"/>
</dbReference>
<evidence type="ECO:0000256" key="6">
    <source>
        <dbReference type="ARBA" id="ARBA00022777"/>
    </source>
</evidence>